<keyword evidence="1" id="KW-0472">Membrane</keyword>
<organism evidence="2">
    <name type="scientific">Arundo donax</name>
    <name type="common">Giant reed</name>
    <name type="synonym">Donax arundinaceus</name>
    <dbReference type="NCBI Taxonomy" id="35708"/>
    <lineage>
        <taxon>Eukaryota</taxon>
        <taxon>Viridiplantae</taxon>
        <taxon>Streptophyta</taxon>
        <taxon>Embryophyta</taxon>
        <taxon>Tracheophyta</taxon>
        <taxon>Spermatophyta</taxon>
        <taxon>Magnoliopsida</taxon>
        <taxon>Liliopsida</taxon>
        <taxon>Poales</taxon>
        <taxon>Poaceae</taxon>
        <taxon>PACMAD clade</taxon>
        <taxon>Arundinoideae</taxon>
        <taxon>Arundineae</taxon>
        <taxon>Arundo</taxon>
    </lineage>
</organism>
<reference evidence="2" key="1">
    <citation type="submission" date="2014-09" db="EMBL/GenBank/DDBJ databases">
        <authorList>
            <person name="Magalhaes I.L.F."/>
            <person name="Oliveira U."/>
            <person name="Santos F.R."/>
            <person name="Vidigal T.H.D.A."/>
            <person name="Brescovit A.D."/>
            <person name="Santos A.J."/>
        </authorList>
    </citation>
    <scope>NUCLEOTIDE SEQUENCE</scope>
    <source>
        <tissue evidence="2">Shoot tissue taken approximately 20 cm above the soil surface</tissue>
    </source>
</reference>
<sequence length="86" mass="9908">MPKMKLYSLCSCMDCLLMLINILLAHYLALIWTDWIANSVTCGLSREACTSSFLSLIVWFLMKIGILLVTSSFRLFHRLLEIYSNI</sequence>
<keyword evidence="1" id="KW-0812">Transmembrane</keyword>
<feature type="transmembrane region" description="Helical" evidence="1">
    <location>
        <begin position="53"/>
        <end position="76"/>
    </location>
</feature>
<evidence type="ECO:0000256" key="1">
    <source>
        <dbReference type="SAM" id="Phobius"/>
    </source>
</evidence>
<proteinExistence type="predicted"/>
<name>A0A0A9DDN6_ARUDO</name>
<feature type="transmembrane region" description="Helical" evidence="1">
    <location>
        <begin position="12"/>
        <end position="33"/>
    </location>
</feature>
<dbReference type="EMBL" id="GBRH01211226">
    <property type="protein sequence ID" value="JAD86669.1"/>
    <property type="molecule type" value="Transcribed_RNA"/>
</dbReference>
<protein>
    <submittedName>
        <fullName evidence="2">Uncharacterized protein</fullName>
    </submittedName>
</protein>
<keyword evidence="1" id="KW-1133">Transmembrane helix</keyword>
<dbReference type="AlphaFoldDB" id="A0A0A9DDN6"/>
<evidence type="ECO:0000313" key="2">
    <source>
        <dbReference type="EMBL" id="JAD86669.1"/>
    </source>
</evidence>
<reference evidence="2" key="2">
    <citation type="journal article" date="2015" name="Data Brief">
        <title>Shoot transcriptome of the giant reed, Arundo donax.</title>
        <authorList>
            <person name="Barrero R.A."/>
            <person name="Guerrero F.D."/>
            <person name="Moolhuijzen P."/>
            <person name="Goolsby J.A."/>
            <person name="Tidwell J."/>
            <person name="Bellgard S.E."/>
            <person name="Bellgard M.I."/>
        </authorList>
    </citation>
    <scope>NUCLEOTIDE SEQUENCE</scope>
    <source>
        <tissue evidence="2">Shoot tissue taken approximately 20 cm above the soil surface</tissue>
    </source>
</reference>
<accession>A0A0A9DDN6</accession>